<accession>A0A9W7LDR2</accession>
<sequence>MPPLHLGLRTLALPVCFLLLMSSPTPTLTQTTTISNRLPEGDQTITPNPLTGEVELPGHANDPRGLPNLPFSVDSNRRSDGVSSISPWTSTGPSFPIYKGGSLADPTSRKTHSGVVDDNRVDQGAGPKGSGAFEKAQARLASLVKSSGGLAALGGNIPLEINSDTDTYEWTGTLPSAGSAPTKSFTVMAADRWNPSGFAIQPGETYSVTVSGSWSDLSGSLSVSTMGYDALFNVRKKCYEAQGVCRPHLRQRPRFVGSNWMHLICGVGNYASLLMEVDDGTSAGVKRYLPIKEEELAETLFAVDNTVTFQATPAQEGELICFANDADGLYYDNSGSVTVTVKRLSWPPSEEFDKDYIEYLKEGLENPSKYDEYVGLHP</sequence>
<evidence type="ECO:0000313" key="3">
    <source>
        <dbReference type="EMBL" id="GMI46031.1"/>
    </source>
</evidence>
<keyword evidence="4" id="KW-1185">Reference proteome</keyword>
<evidence type="ECO:0000256" key="2">
    <source>
        <dbReference type="SAM" id="SignalP"/>
    </source>
</evidence>
<feature type="region of interest" description="Disordered" evidence="1">
    <location>
        <begin position="38"/>
        <end position="87"/>
    </location>
</feature>
<feature type="chain" id="PRO_5040751134" evidence="2">
    <location>
        <begin position="30"/>
        <end position="378"/>
    </location>
</feature>
<gene>
    <name evidence="3" type="ORF">TrCOL_g12747</name>
</gene>
<dbReference type="AlphaFoldDB" id="A0A9W7LDR2"/>
<proteinExistence type="predicted"/>
<dbReference type="EMBL" id="BRYA01000276">
    <property type="protein sequence ID" value="GMI46031.1"/>
    <property type="molecule type" value="Genomic_DNA"/>
</dbReference>
<keyword evidence="2" id="KW-0732">Signal</keyword>
<evidence type="ECO:0000256" key="1">
    <source>
        <dbReference type="SAM" id="MobiDB-lite"/>
    </source>
</evidence>
<organism evidence="3 4">
    <name type="scientific">Triparma columacea</name>
    <dbReference type="NCBI Taxonomy" id="722753"/>
    <lineage>
        <taxon>Eukaryota</taxon>
        <taxon>Sar</taxon>
        <taxon>Stramenopiles</taxon>
        <taxon>Ochrophyta</taxon>
        <taxon>Bolidophyceae</taxon>
        <taxon>Parmales</taxon>
        <taxon>Triparmaceae</taxon>
        <taxon>Triparma</taxon>
    </lineage>
</organism>
<protein>
    <submittedName>
        <fullName evidence="3">Uncharacterized protein</fullName>
    </submittedName>
</protein>
<dbReference type="Gene3D" id="2.60.120.430">
    <property type="entry name" value="Galactose-binding lectin"/>
    <property type="match status" value="1"/>
</dbReference>
<dbReference type="OrthoDB" id="191217at2759"/>
<feature type="region of interest" description="Disordered" evidence="1">
    <location>
        <begin position="99"/>
        <end position="130"/>
    </location>
</feature>
<name>A0A9W7LDR2_9STRA</name>
<reference evidence="4" key="1">
    <citation type="journal article" date="2023" name="Commun. Biol.">
        <title>Genome analysis of Parmales, the sister group of diatoms, reveals the evolutionary specialization of diatoms from phago-mixotrophs to photoautotrophs.</title>
        <authorList>
            <person name="Ban H."/>
            <person name="Sato S."/>
            <person name="Yoshikawa S."/>
            <person name="Yamada K."/>
            <person name="Nakamura Y."/>
            <person name="Ichinomiya M."/>
            <person name="Sato N."/>
            <person name="Blanc-Mathieu R."/>
            <person name="Endo H."/>
            <person name="Kuwata A."/>
            <person name="Ogata H."/>
        </authorList>
    </citation>
    <scope>NUCLEOTIDE SEQUENCE [LARGE SCALE GENOMIC DNA]</scope>
</reference>
<feature type="signal peptide" evidence="2">
    <location>
        <begin position="1"/>
        <end position="29"/>
    </location>
</feature>
<comment type="caution">
    <text evidence="3">The sequence shown here is derived from an EMBL/GenBank/DDBJ whole genome shotgun (WGS) entry which is preliminary data.</text>
</comment>
<evidence type="ECO:0000313" key="4">
    <source>
        <dbReference type="Proteomes" id="UP001165065"/>
    </source>
</evidence>
<dbReference type="Proteomes" id="UP001165065">
    <property type="component" value="Unassembled WGS sequence"/>
</dbReference>